<evidence type="ECO:0000256" key="5">
    <source>
        <dbReference type="PIRSR" id="PIRSR000130-1"/>
    </source>
</evidence>
<evidence type="ECO:0000259" key="10">
    <source>
        <dbReference type="PROSITE" id="PS51371"/>
    </source>
</evidence>
<comment type="caution">
    <text evidence="11">The sequence shown here is derived from an EMBL/GenBank/DDBJ whole genome shotgun (WGS) entry which is preliminary data.</text>
</comment>
<dbReference type="InterPro" id="IPR001093">
    <property type="entry name" value="IMP_DH_GMPRt"/>
</dbReference>
<keyword evidence="3 9" id="KW-0560">Oxidoreductase</keyword>
<gene>
    <name evidence="11" type="ORF">A2785_01285</name>
</gene>
<dbReference type="InterPro" id="IPR013785">
    <property type="entry name" value="Aldolase_TIM"/>
</dbReference>
<dbReference type="GO" id="GO:0006183">
    <property type="term" value="P:GTP biosynthetic process"/>
    <property type="evidence" value="ECO:0007669"/>
    <property type="project" value="TreeGrafter"/>
</dbReference>
<dbReference type="PROSITE" id="PS51371">
    <property type="entry name" value="CBS"/>
    <property type="match status" value="2"/>
</dbReference>
<feature type="binding site" evidence="6">
    <location>
        <begin position="249"/>
        <end position="251"/>
    </location>
    <ligand>
        <name>NAD(+)</name>
        <dbReference type="ChEBI" id="CHEBI:57540"/>
    </ligand>
</feature>
<feature type="domain" description="CBS" evidence="10">
    <location>
        <begin position="154"/>
        <end position="212"/>
    </location>
</feature>
<feature type="domain" description="CBS" evidence="10">
    <location>
        <begin position="94"/>
        <end position="150"/>
    </location>
</feature>
<keyword evidence="6" id="KW-0520">NAD</keyword>
<dbReference type="Pfam" id="PF00571">
    <property type="entry name" value="CBS"/>
    <property type="match status" value="2"/>
</dbReference>
<dbReference type="SUPFAM" id="SSF51412">
    <property type="entry name" value="Inosine monophosphate dehydrogenase (IMPDH)"/>
    <property type="match status" value="1"/>
</dbReference>
<sequence length="477" mass="51100">MAKPIPLALTYDDVLLIPRRSRIQHRADVNTATLLTDSIKLQIPFVSANMDTVTEGKLAIAMARAGGIGIIHRFMSIEDEVHEVDAVKRYEGFVIDNPFTVRPDKPLRHVLEKITTNAVSSYLVVEADGKLLGLITRRDIILEQDQSKPVRKVMTPFSKLITAKPGVTPAQAKKIFITHKIEKLPLIDHNGKLKGLITARSIVNFEQNPLATKDGKGRLRTGAAVGVVGDFLERAEALLAAGCDVIVVDAAHGQNLVTLSAIGKLRKKFPDAQIIGGNVATAAGARDLVKAGVDALKVGIGPGGICSTRIVTGVGVPQLTAIMDCTKAVKGRKVKVIADGGTNYPGDVSKALAAGASSIMLAGWFAGTEESPGEIIIRNNRRYKIHRGSASFLSQADRAARTGSNTLLNTIVPEGVESLIEYKGSVAEIIHQLLGSLRSGMSYCDAASIKELQKNAKFVRMTSAGFRESQTHNVNEI</sequence>
<feature type="binding site" description="in other chain" evidence="7">
    <location>
        <position position="306"/>
    </location>
    <ligand>
        <name>K(+)</name>
        <dbReference type="ChEBI" id="CHEBI:29103"/>
        <note>ligand shared between two tetrameric partners</note>
    </ligand>
</feature>
<dbReference type="Gene3D" id="3.20.20.70">
    <property type="entry name" value="Aldolase class I"/>
    <property type="match status" value="1"/>
</dbReference>
<dbReference type="CDD" id="cd00381">
    <property type="entry name" value="IMPDH"/>
    <property type="match status" value="1"/>
</dbReference>
<feature type="active site" description="Proton acceptor" evidence="5">
    <location>
        <position position="401"/>
    </location>
</feature>
<dbReference type="SUPFAM" id="SSF54631">
    <property type="entry name" value="CBS-domain pair"/>
    <property type="match status" value="1"/>
</dbReference>
<dbReference type="SMART" id="SM00116">
    <property type="entry name" value="CBS"/>
    <property type="match status" value="2"/>
</dbReference>
<dbReference type="NCBIfam" id="TIGR01302">
    <property type="entry name" value="IMP_dehydrog"/>
    <property type="match status" value="1"/>
</dbReference>
<dbReference type="PANTHER" id="PTHR11911">
    <property type="entry name" value="INOSINE-5-MONOPHOSPHATE DEHYDROGENASE RELATED"/>
    <property type="match status" value="1"/>
</dbReference>
<proteinExistence type="inferred from homology"/>
<dbReference type="InterPro" id="IPR005990">
    <property type="entry name" value="IMP_DH"/>
</dbReference>
<evidence type="ECO:0000256" key="3">
    <source>
        <dbReference type="ARBA" id="ARBA00023002"/>
    </source>
</evidence>
<evidence type="ECO:0000313" key="11">
    <source>
        <dbReference type="EMBL" id="OGY16207.1"/>
    </source>
</evidence>
<dbReference type="SMART" id="SM01240">
    <property type="entry name" value="IMPDH"/>
    <property type="match status" value="1"/>
</dbReference>
<evidence type="ECO:0000256" key="4">
    <source>
        <dbReference type="ARBA" id="ARBA00023122"/>
    </source>
</evidence>
<evidence type="ECO:0000256" key="8">
    <source>
        <dbReference type="PROSITE-ProRule" id="PRU00703"/>
    </source>
</evidence>
<keyword evidence="7" id="KW-0630">Potassium</keyword>
<dbReference type="PANTHER" id="PTHR11911:SF111">
    <property type="entry name" value="INOSINE-5'-MONOPHOSPHATE DEHYDROGENASE"/>
    <property type="match status" value="1"/>
</dbReference>
<dbReference type="FunFam" id="3.20.20.70:FF:000424">
    <property type="entry name" value="Inosine-5'-monophosphate dehydrogenase 2"/>
    <property type="match status" value="1"/>
</dbReference>
<evidence type="ECO:0000313" key="12">
    <source>
        <dbReference type="Proteomes" id="UP000179069"/>
    </source>
</evidence>
<feature type="binding site" description="in other chain" evidence="7">
    <location>
        <position position="303"/>
    </location>
    <ligand>
        <name>K(+)</name>
        <dbReference type="ChEBI" id="CHEBI:29103"/>
        <note>ligand shared between two tetrameric partners</note>
    </ligand>
</feature>
<keyword evidence="2" id="KW-0479">Metal-binding</keyword>
<dbReference type="CDD" id="cd04601">
    <property type="entry name" value="CBS_pair_IMPDH"/>
    <property type="match status" value="1"/>
</dbReference>
<dbReference type="EMBL" id="MHCI01000018">
    <property type="protein sequence ID" value="OGY16207.1"/>
    <property type="molecule type" value="Genomic_DNA"/>
</dbReference>
<name>A0A1G1VLT5_9BACT</name>
<dbReference type="GO" id="GO:0046872">
    <property type="term" value="F:metal ion binding"/>
    <property type="evidence" value="ECO:0007669"/>
    <property type="project" value="UniProtKB-KW"/>
</dbReference>
<protein>
    <submittedName>
        <fullName evidence="11">IMP dehydrogenase</fullName>
    </submittedName>
</protein>
<dbReference type="Proteomes" id="UP000179069">
    <property type="component" value="Unassembled WGS sequence"/>
</dbReference>
<dbReference type="InterPro" id="IPR046342">
    <property type="entry name" value="CBS_dom_sf"/>
</dbReference>
<accession>A0A1G1VLT5</accession>
<dbReference type="PIRSF" id="PIRSF000130">
    <property type="entry name" value="IMPDH"/>
    <property type="match status" value="1"/>
</dbReference>
<keyword evidence="4 8" id="KW-0129">CBS domain</keyword>
<evidence type="ECO:0000256" key="7">
    <source>
        <dbReference type="PIRSR" id="PIRSR000130-4"/>
    </source>
</evidence>
<dbReference type="Pfam" id="PF00478">
    <property type="entry name" value="IMPDH"/>
    <property type="match status" value="1"/>
</dbReference>
<feature type="active site" description="Thioimidate intermediate" evidence="5">
    <location>
        <position position="306"/>
    </location>
</feature>
<evidence type="ECO:0000256" key="9">
    <source>
        <dbReference type="RuleBase" id="RU003927"/>
    </source>
</evidence>
<feature type="binding site" description="in other chain" evidence="7">
    <location>
        <position position="301"/>
    </location>
    <ligand>
        <name>K(+)</name>
        <dbReference type="ChEBI" id="CHEBI:29103"/>
        <note>ligand shared between two tetrameric partners</note>
    </ligand>
</feature>
<dbReference type="GO" id="GO:0003938">
    <property type="term" value="F:IMP dehydrogenase activity"/>
    <property type="evidence" value="ECO:0007669"/>
    <property type="project" value="InterPro"/>
</dbReference>
<feature type="binding site" evidence="6">
    <location>
        <begin position="299"/>
        <end position="301"/>
    </location>
    <ligand>
        <name>NAD(+)</name>
        <dbReference type="ChEBI" id="CHEBI:57540"/>
    </ligand>
</feature>
<organism evidence="11 12">
    <name type="scientific">Candidatus Chisholmbacteria bacterium RIFCSPHIGHO2_01_FULL_49_18</name>
    <dbReference type="NCBI Taxonomy" id="1797590"/>
    <lineage>
        <taxon>Bacteria</taxon>
        <taxon>Candidatus Chisholmiibacteriota</taxon>
    </lineage>
</organism>
<reference evidence="11 12" key="1">
    <citation type="journal article" date="2016" name="Nat. Commun.">
        <title>Thousands of microbial genomes shed light on interconnected biogeochemical processes in an aquifer system.</title>
        <authorList>
            <person name="Anantharaman K."/>
            <person name="Brown C.T."/>
            <person name="Hug L.A."/>
            <person name="Sharon I."/>
            <person name="Castelle C.J."/>
            <person name="Probst A.J."/>
            <person name="Thomas B.C."/>
            <person name="Singh A."/>
            <person name="Wilkins M.J."/>
            <person name="Karaoz U."/>
            <person name="Brodie E.L."/>
            <person name="Williams K.H."/>
            <person name="Hubbard S.S."/>
            <person name="Banfield J.F."/>
        </authorList>
    </citation>
    <scope>NUCLEOTIDE SEQUENCE [LARGE SCALE GENOMIC DNA]</scope>
</reference>
<evidence type="ECO:0000256" key="6">
    <source>
        <dbReference type="PIRSR" id="PIRSR000130-3"/>
    </source>
</evidence>
<comment type="similarity">
    <text evidence="1 9">Belongs to the IMPDH/GMPR family.</text>
</comment>
<evidence type="ECO:0000256" key="1">
    <source>
        <dbReference type="ARBA" id="ARBA00005502"/>
    </source>
</evidence>
<evidence type="ECO:0000256" key="2">
    <source>
        <dbReference type="ARBA" id="ARBA00022723"/>
    </source>
</evidence>
<dbReference type="AlphaFoldDB" id="A0A1G1VLT5"/>
<dbReference type="InterPro" id="IPR000644">
    <property type="entry name" value="CBS_dom"/>
</dbReference>